<evidence type="ECO:0000259" key="1">
    <source>
        <dbReference type="Pfam" id="PF01323"/>
    </source>
</evidence>
<dbReference type="PANTHER" id="PTHR13887:SF41">
    <property type="entry name" value="THIOREDOXIN SUPERFAMILY PROTEIN"/>
    <property type="match status" value="1"/>
</dbReference>
<gene>
    <name evidence="2" type="ORF">PRECH8_03100</name>
</gene>
<evidence type="ECO:0000313" key="3">
    <source>
        <dbReference type="Proteomes" id="UP000654993"/>
    </source>
</evidence>
<dbReference type="PANTHER" id="PTHR13887">
    <property type="entry name" value="GLUTATHIONE S-TRANSFERASE KAPPA"/>
    <property type="match status" value="1"/>
</dbReference>
<name>A0A916QDK0_9BACL</name>
<dbReference type="Pfam" id="PF01323">
    <property type="entry name" value="DSBA"/>
    <property type="match status" value="1"/>
</dbReference>
<evidence type="ECO:0000313" key="2">
    <source>
        <dbReference type="EMBL" id="GFR37014.1"/>
    </source>
</evidence>
<dbReference type="Gene3D" id="3.40.30.10">
    <property type="entry name" value="Glutaredoxin"/>
    <property type="match status" value="1"/>
</dbReference>
<dbReference type="InterPro" id="IPR001853">
    <property type="entry name" value="DSBA-like_thioredoxin_dom"/>
</dbReference>
<dbReference type="Proteomes" id="UP000654993">
    <property type="component" value="Unassembled WGS sequence"/>
</dbReference>
<protein>
    <submittedName>
        <fullName evidence="2">DSBA oxidoreductase</fullName>
    </submittedName>
</protein>
<feature type="domain" description="DSBA-like thioredoxin" evidence="1">
    <location>
        <begin position="3"/>
        <end position="204"/>
    </location>
</feature>
<reference evidence="2" key="2">
    <citation type="journal article" date="2021" name="Data Brief">
        <title>Draft genome sequence data of the facultative, thermophilic, xylanolytic bacterium Paenibacillus sp. strain DA-C8.</title>
        <authorList>
            <person name="Chhe C."/>
            <person name="Uke A."/>
            <person name="Baramee S."/>
            <person name="Ungkulpasvich U."/>
            <person name="Tachaapaikoon C."/>
            <person name="Pason P."/>
            <person name="Waeonukul R."/>
            <person name="Ratanakhanokchai K."/>
            <person name="Kosugi A."/>
        </authorList>
    </citation>
    <scope>NUCLEOTIDE SEQUENCE</scope>
    <source>
        <strain evidence="2">DA-C8</strain>
    </source>
</reference>
<accession>A0A916QDK0</accession>
<organism evidence="2 3">
    <name type="scientific">Insulibacter thermoxylanivorax</name>
    <dbReference type="NCBI Taxonomy" id="2749268"/>
    <lineage>
        <taxon>Bacteria</taxon>
        <taxon>Bacillati</taxon>
        <taxon>Bacillota</taxon>
        <taxon>Bacilli</taxon>
        <taxon>Bacillales</taxon>
        <taxon>Paenibacillaceae</taxon>
        <taxon>Insulibacter</taxon>
    </lineage>
</organism>
<comment type="caution">
    <text evidence="2">The sequence shown here is derived from an EMBL/GenBank/DDBJ whole genome shotgun (WGS) entry which is preliminary data.</text>
</comment>
<dbReference type="InterPro" id="IPR036249">
    <property type="entry name" value="Thioredoxin-like_sf"/>
</dbReference>
<reference evidence="2" key="1">
    <citation type="submission" date="2020-08" db="EMBL/GenBank/DDBJ databases">
        <authorList>
            <person name="Uke A."/>
            <person name="Chhe C."/>
            <person name="Baramee S."/>
            <person name="Kosugi A."/>
        </authorList>
    </citation>
    <scope>NUCLEOTIDE SEQUENCE</scope>
    <source>
        <strain evidence="2">DA-C8</strain>
    </source>
</reference>
<dbReference type="SUPFAM" id="SSF52833">
    <property type="entry name" value="Thioredoxin-like"/>
    <property type="match status" value="1"/>
</dbReference>
<dbReference type="RefSeq" id="WP_200965311.1">
    <property type="nucleotide sequence ID" value="NZ_BMAQ01000002.1"/>
</dbReference>
<dbReference type="EMBL" id="BMAQ01000002">
    <property type="protein sequence ID" value="GFR37014.1"/>
    <property type="molecule type" value="Genomic_DNA"/>
</dbReference>
<sequence length="238" mass="26834">MKVEIWSDIVCPFCYIGKRRFEQALEQVPYRDEVEVIFRSFELDPHAPVKVDHDIHDMLAAKYGMSREQAKQMNDQVSEQARSVGLTYNLDQAVPTNTFDAHRLTHYAKQHGKLIEMTERLFMAYFTEGKHIGDREVLADLAADIGLDRTEANQVLEDGSFEEDVRADQQQAARLGIRAVPFFVINNKYGVSGAQPVDVFVNALNKAHSEEQPAIQVLHEETQADAACTDGACVPKKP</sequence>
<dbReference type="CDD" id="cd03024">
    <property type="entry name" value="DsbA_FrnE"/>
    <property type="match status" value="1"/>
</dbReference>
<dbReference type="GO" id="GO:0016491">
    <property type="term" value="F:oxidoreductase activity"/>
    <property type="evidence" value="ECO:0007669"/>
    <property type="project" value="InterPro"/>
</dbReference>
<dbReference type="AlphaFoldDB" id="A0A916QDK0"/>
<proteinExistence type="predicted"/>
<keyword evidence="3" id="KW-1185">Reference proteome</keyword>